<reference evidence="1 2" key="1">
    <citation type="submission" date="2013-07" db="EMBL/GenBank/DDBJ databases">
        <authorList>
            <person name="Weinstock G."/>
            <person name="Sodergren E."/>
            <person name="Wylie T."/>
            <person name="Fulton L."/>
            <person name="Fulton R."/>
            <person name="Fronick C."/>
            <person name="O'Laughlin M."/>
            <person name="Godfrey J."/>
            <person name="Miner T."/>
            <person name="Herter B."/>
            <person name="Appelbaum E."/>
            <person name="Cordes M."/>
            <person name="Lek S."/>
            <person name="Wollam A."/>
            <person name="Pepin K.H."/>
            <person name="Palsikar V.B."/>
            <person name="Mitreva M."/>
            <person name="Wilson R.K."/>
        </authorList>
    </citation>
    <scope>NUCLEOTIDE SEQUENCE [LARGE SCALE GENOMIC DNA]</scope>
    <source>
        <strain evidence="1 2">ATCC 14940</strain>
    </source>
</reference>
<name>A0ABC9U1K8_CLOSY</name>
<proteinExistence type="predicted"/>
<sequence>MISAGFVKAFELSLKTFAEAAKPVVKATADLSLEAGQAVVKDYVRTLKHSVDRNNEAR</sequence>
<evidence type="ECO:0000313" key="2">
    <source>
        <dbReference type="Proteomes" id="UP000016491"/>
    </source>
</evidence>
<comment type="caution">
    <text evidence="1">The sequence shown here is derived from an EMBL/GenBank/DDBJ whole genome shotgun (WGS) entry which is preliminary data.</text>
</comment>
<protein>
    <submittedName>
        <fullName evidence="1">Uncharacterized protein</fullName>
    </submittedName>
</protein>
<dbReference type="Proteomes" id="UP000016491">
    <property type="component" value="Unassembled WGS sequence"/>
</dbReference>
<gene>
    <name evidence="1" type="ORF">CLOSYM_00854</name>
</gene>
<dbReference type="AlphaFoldDB" id="A0ABC9U1K8"/>
<dbReference type="EMBL" id="AWSU01000072">
    <property type="protein sequence ID" value="ERI79425.1"/>
    <property type="molecule type" value="Genomic_DNA"/>
</dbReference>
<dbReference type="RefSeq" id="WP_021641381.1">
    <property type="nucleotide sequence ID" value="NZ_KE992856.1"/>
</dbReference>
<organism evidence="1 2">
    <name type="scientific">[Clostridium] symbiosum ATCC 14940</name>
    <dbReference type="NCBI Taxonomy" id="411472"/>
    <lineage>
        <taxon>Bacteria</taxon>
        <taxon>Bacillati</taxon>
        <taxon>Bacillota</taxon>
        <taxon>Clostridia</taxon>
        <taxon>Lachnospirales</taxon>
        <taxon>Lachnospiraceae</taxon>
        <taxon>Otoolea</taxon>
    </lineage>
</organism>
<evidence type="ECO:0000313" key="1">
    <source>
        <dbReference type="EMBL" id="ERI79425.1"/>
    </source>
</evidence>
<accession>A0ABC9U1K8</accession>